<feature type="domain" description="NB-ARC" evidence="1">
    <location>
        <begin position="267"/>
        <end position="429"/>
    </location>
</feature>
<keyword evidence="3" id="KW-1185">Reference proteome</keyword>
<gene>
    <name evidence="2" type="ORF">SEMRO_121_G058790.1</name>
</gene>
<name>A0A9N8DHB1_9STRA</name>
<dbReference type="InterPro" id="IPR019734">
    <property type="entry name" value="TPR_rpt"/>
</dbReference>
<reference evidence="2" key="1">
    <citation type="submission" date="2020-06" db="EMBL/GenBank/DDBJ databases">
        <authorList>
            <consortium name="Plant Systems Biology data submission"/>
        </authorList>
    </citation>
    <scope>NUCLEOTIDE SEQUENCE</scope>
    <source>
        <strain evidence="2">D6</strain>
    </source>
</reference>
<dbReference type="PANTHER" id="PTHR46082">
    <property type="entry name" value="ATP/GTP-BINDING PROTEIN-RELATED"/>
    <property type="match status" value="1"/>
</dbReference>
<accession>A0A9N8DHB1</accession>
<dbReference type="Proteomes" id="UP001153069">
    <property type="component" value="Unassembled WGS sequence"/>
</dbReference>
<proteinExistence type="predicted"/>
<dbReference type="Pfam" id="PF00931">
    <property type="entry name" value="NB-ARC"/>
    <property type="match status" value="1"/>
</dbReference>
<dbReference type="SUPFAM" id="SSF48452">
    <property type="entry name" value="TPR-like"/>
    <property type="match status" value="2"/>
</dbReference>
<organism evidence="2 3">
    <name type="scientific">Seminavis robusta</name>
    <dbReference type="NCBI Taxonomy" id="568900"/>
    <lineage>
        <taxon>Eukaryota</taxon>
        <taxon>Sar</taxon>
        <taxon>Stramenopiles</taxon>
        <taxon>Ochrophyta</taxon>
        <taxon>Bacillariophyta</taxon>
        <taxon>Bacillariophyceae</taxon>
        <taxon>Bacillariophycidae</taxon>
        <taxon>Naviculales</taxon>
        <taxon>Naviculaceae</taxon>
        <taxon>Seminavis</taxon>
    </lineage>
</organism>
<dbReference type="Gene3D" id="3.40.50.300">
    <property type="entry name" value="P-loop containing nucleotide triphosphate hydrolases"/>
    <property type="match status" value="1"/>
</dbReference>
<dbReference type="Pfam" id="PF13374">
    <property type="entry name" value="TPR_10"/>
    <property type="match status" value="1"/>
</dbReference>
<dbReference type="SMART" id="SM00028">
    <property type="entry name" value="TPR"/>
    <property type="match status" value="5"/>
</dbReference>
<dbReference type="InterPro" id="IPR027417">
    <property type="entry name" value="P-loop_NTPase"/>
</dbReference>
<dbReference type="EMBL" id="CAICTM010000120">
    <property type="protein sequence ID" value="CAB9501885.1"/>
    <property type="molecule type" value="Genomic_DNA"/>
</dbReference>
<dbReference type="OrthoDB" id="6161812at2759"/>
<dbReference type="PANTHER" id="PTHR46082:SF6">
    <property type="entry name" value="AAA+ ATPASE DOMAIN-CONTAINING PROTEIN-RELATED"/>
    <property type="match status" value="1"/>
</dbReference>
<protein>
    <submittedName>
        <fullName evidence="2">NB-ARC domain</fullName>
    </submittedName>
</protein>
<sequence>MENEHEYVFGFGSIINSSTHAAWLENDNDTTTGTTSKEPLKGQVVRIRASFGYERRWNFRSTTGFTALGVSRTTTGITGTSTNAGMNGVLFQVPLSMMPGFDRREVGYDKVQIPMEHIDLNPKHDEDALPQLSLFQLTSNDKIWIYVPQARQCLEADENHPLLQSYVDTVLQGCLEWGGSAMAEEFVLTTGGWSSFFLNDTPSSRRPWLFRKDYDTIDRILQCHSDLTHFADRRHPEEFASTFLIRRMRGTWSIPRRNRHFTGRDTVLTQIHARLMQHTGDHHSSVHYLFVQGMGGVGKSSVCIEYCYRHFPTSYGLVIWLNAESAETLSADYRQLLADLADVDKDNNSNEEVIGEVKTRLFRCKVSWLLVFDNLEDRTLLERFVPRGATAGSKGHVLVTSRVGEWDSGSSPSSFVLGCLSPTESVQLLGRSIGGSSCTTGSNKKERAATTEICERLGHLPLALGMAAAYMQRCDVTCSEYLERYVRSEQTGKSLLLRNQRLQDYSLTVSASLALSLNAIQQESQTAFSLLRLLGWLGPDHITKALLRALLATKNKADQERARQEAINSSQQSSLLNTQQGAAGILFLAAGLGVSCLMPWRRKGTPPIMTGSGLLVSMSLCASGLLVLAPLLRRKQTDAPPPAATVRRRSSGTLGIDSDEFEQSDIVWKVLKSFSILTVREGKGSMHRLLSQALRVDQSQTERCYNHQICVDAMQMLWQFDPRNATTWQDSFHLVEHVKALVIHCSNNNNESQDMICTNILLQAGLLSKQAGVFSAMAMNGFKEAEASFRLAIQMYDRLQGKQQSSKGDTVIMKAKAESFCELGKALRYQGNFGAAEETLLHALEIWNKLAEKDRSSVRSVADTLHELGVLEVKKHKLDTAQQYLTKSLDLRRTLDEDSSDVDADCAATLHQLATVHVARKPPLLKKAEELLQEALKHSRQIGQRAATLKQLARVTIRQGLLDTAEGYLRRALELYIELYGERTMHINVAAVKFQQGALAFQREQFEQAWIHFSECLRIRRHVYAYAREVSSDGAEETNPLHLEVSCVLHELGCVAFAQTRFPQAMSMLQAERSILQNLEDSTTQTERLRQALLTNLTWLRKCALGMNDEKNAALFAAERADLKGKTKAKGKVPTLSEQRVSLSLQREALRCREAARQFALSKGGDTALEREAVLEKLATLKQEIEHCPTSSLHDAAQDFHDTLRACLDPGVEVTRSSSDTILGACDRLRDTLRAHGAQVNDIITSSS</sequence>
<dbReference type="Pfam" id="PF13424">
    <property type="entry name" value="TPR_12"/>
    <property type="match status" value="1"/>
</dbReference>
<dbReference type="InterPro" id="IPR011990">
    <property type="entry name" value="TPR-like_helical_dom_sf"/>
</dbReference>
<dbReference type="SUPFAM" id="SSF52540">
    <property type="entry name" value="P-loop containing nucleoside triphosphate hydrolases"/>
    <property type="match status" value="1"/>
</dbReference>
<dbReference type="InterPro" id="IPR002182">
    <property type="entry name" value="NB-ARC"/>
</dbReference>
<dbReference type="InterPro" id="IPR053137">
    <property type="entry name" value="NLR-like"/>
</dbReference>
<evidence type="ECO:0000259" key="1">
    <source>
        <dbReference type="Pfam" id="PF00931"/>
    </source>
</evidence>
<evidence type="ECO:0000313" key="3">
    <source>
        <dbReference type="Proteomes" id="UP001153069"/>
    </source>
</evidence>
<dbReference type="Gene3D" id="1.25.40.10">
    <property type="entry name" value="Tetratricopeptide repeat domain"/>
    <property type="match status" value="2"/>
</dbReference>
<evidence type="ECO:0000313" key="2">
    <source>
        <dbReference type="EMBL" id="CAB9501885.1"/>
    </source>
</evidence>
<dbReference type="AlphaFoldDB" id="A0A9N8DHB1"/>
<comment type="caution">
    <text evidence="2">The sequence shown here is derived from an EMBL/GenBank/DDBJ whole genome shotgun (WGS) entry which is preliminary data.</text>
</comment>
<dbReference type="GO" id="GO:0043531">
    <property type="term" value="F:ADP binding"/>
    <property type="evidence" value="ECO:0007669"/>
    <property type="project" value="InterPro"/>
</dbReference>